<dbReference type="InterPro" id="IPR004623">
    <property type="entry name" value="KdpA"/>
</dbReference>
<evidence type="ECO:0000256" key="7">
    <source>
        <dbReference type="ARBA" id="ARBA00023065"/>
    </source>
</evidence>
<accession>A9WQL3</accession>
<keyword evidence="4 9" id="KW-0812">Transmembrane</keyword>
<keyword evidence="1" id="KW-0813">Transport</keyword>
<keyword evidence="11" id="KW-1185">Reference proteome</keyword>
<keyword evidence="3" id="KW-0633">Potassium transport</keyword>
<dbReference type="Proteomes" id="UP000002007">
    <property type="component" value="Chromosome"/>
</dbReference>
<dbReference type="KEGG" id="rsa:RSal33209_0912"/>
<dbReference type="eggNOG" id="COG2060">
    <property type="taxonomic scope" value="Bacteria"/>
</dbReference>
<feature type="transmembrane region" description="Helical" evidence="9">
    <location>
        <begin position="24"/>
        <end position="49"/>
    </location>
</feature>
<evidence type="ECO:0000313" key="11">
    <source>
        <dbReference type="Proteomes" id="UP000002007"/>
    </source>
</evidence>
<dbReference type="PANTHER" id="PTHR30607">
    <property type="entry name" value="POTASSIUM-TRANSPORTING ATPASE A CHAIN"/>
    <property type="match status" value="1"/>
</dbReference>
<dbReference type="GO" id="GO:0005886">
    <property type="term" value="C:plasma membrane"/>
    <property type="evidence" value="ECO:0007669"/>
    <property type="project" value="TreeGrafter"/>
</dbReference>
<evidence type="ECO:0000256" key="5">
    <source>
        <dbReference type="ARBA" id="ARBA00022958"/>
    </source>
</evidence>
<keyword evidence="10" id="KW-0378">Hydrolase</keyword>
<evidence type="ECO:0000313" key="10">
    <source>
        <dbReference type="EMBL" id="ABY22655.1"/>
    </source>
</evidence>
<evidence type="ECO:0000256" key="6">
    <source>
        <dbReference type="ARBA" id="ARBA00022989"/>
    </source>
</evidence>
<protein>
    <submittedName>
        <fullName evidence="10">Potassium-transporting ATPase A chain</fullName>
        <ecNumber evidence="10">3.6.3.12</ecNumber>
    </submittedName>
</protein>
<organism evidence="10 11">
    <name type="scientific">Renibacterium salmoninarum (strain ATCC 33209 / DSM 20767 / JCM 11484 / NBRC 15589 / NCIMB 2235)</name>
    <dbReference type="NCBI Taxonomy" id="288705"/>
    <lineage>
        <taxon>Bacteria</taxon>
        <taxon>Bacillati</taxon>
        <taxon>Actinomycetota</taxon>
        <taxon>Actinomycetes</taxon>
        <taxon>Micrococcales</taxon>
        <taxon>Micrococcaceae</taxon>
        <taxon>Renibacterium</taxon>
    </lineage>
</organism>
<dbReference type="GO" id="GO:0016787">
    <property type="term" value="F:hydrolase activity"/>
    <property type="evidence" value="ECO:0007669"/>
    <property type="project" value="UniProtKB-KW"/>
</dbReference>
<dbReference type="AlphaFoldDB" id="A9WQL3"/>
<dbReference type="Pfam" id="PF03814">
    <property type="entry name" value="KdpA"/>
    <property type="match status" value="1"/>
</dbReference>
<keyword evidence="8 9" id="KW-0472">Membrane</keyword>
<dbReference type="PANTHER" id="PTHR30607:SF2">
    <property type="entry name" value="POTASSIUM-TRANSPORTING ATPASE POTASSIUM-BINDING SUBUNIT"/>
    <property type="match status" value="1"/>
</dbReference>
<keyword evidence="5" id="KW-0630">Potassium</keyword>
<name>A9WQL3_RENSM</name>
<evidence type="ECO:0000256" key="9">
    <source>
        <dbReference type="SAM" id="Phobius"/>
    </source>
</evidence>
<keyword evidence="2" id="KW-1003">Cell membrane</keyword>
<evidence type="ECO:0000256" key="2">
    <source>
        <dbReference type="ARBA" id="ARBA00022475"/>
    </source>
</evidence>
<dbReference type="GO" id="GO:0008556">
    <property type="term" value="F:P-type potassium transmembrane transporter activity"/>
    <property type="evidence" value="ECO:0007669"/>
    <property type="project" value="InterPro"/>
</dbReference>
<feature type="transmembrane region" description="Helical" evidence="9">
    <location>
        <begin position="70"/>
        <end position="92"/>
    </location>
</feature>
<dbReference type="HOGENOM" id="CLU_018614_2_1_11"/>
<keyword evidence="6 9" id="KW-1133">Transmembrane helix</keyword>
<gene>
    <name evidence="10" type="ordered locus">RSal33209_0912</name>
</gene>
<keyword evidence="7" id="KW-0406">Ion transport</keyword>
<dbReference type="EMBL" id="CP000910">
    <property type="protein sequence ID" value="ABY22655.1"/>
    <property type="molecule type" value="Genomic_DNA"/>
</dbReference>
<dbReference type="EC" id="3.6.3.12" evidence="10"/>
<reference evidence="11" key="1">
    <citation type="journal article" date="2008" name="J. Bacteriol.">
        <title>Genome sequence of the fish pathogen Renibacterium salmoninarum suggests reductive evolution away from an environmental Arthrobacter ancestor.</title>
        <authorList>
            <person name="Wiens G.D."/>
            <person name="Rockey D.D."/>
            <person name="Wu Z."/>
            <person name="Chang J."/>
            <person name="Levy R."/>
            <person name="Crane S."/>
            <person name="Chen D.S."/>
            <person name="Capri G.R."/>
            <person name="Burnett J.R."/>
            <person name="Sudheesh P.S."/>
            <person name="Schipma M.J."/>
            <person name="Burd H."/>
            <person name="Bhattacharyya A."/>
            <person name="Rhodes L.D."/>
            <person name="Kaul R."/>
            <person name="Strom M.S."/>
        </authorList>
    </citation>
    <scope>NUCLEOTIDE SEQUENCE [LARGE SCALE GENOMIC DNA]</scope>
    <source>
        <strain evidence="11">ATCC 33209 / DSM 20767 / JCM 11484 / NBRC 15589 / NCIMB 2235</strain>
    </source>
</reference>
<evidence type="ECO:0000256" key="3">
    <source>
        <dbReference type="ARBA" id="ARBA00022538"/>
    </source>
</evidence>
<evidence type="ECO:0000256" key="4">
    <source>
        <dbReference type="ARBA" id="ARBA00022692"/>
    </source>
</evidence>
<proteinExistence type="predicted"/>
<sequence>MYAFTSAANNNGSAFGGITSSGPYFATLLGLAMFLGRFIPIVLVLALAGSLAKQKVVPASSGTAPTHGPLFATLLLGISVVLTALTYFPALALGPLAEGLVK</sequence>
<dbReference type="STRING" id="288705.RSal33209_0912"/>
<evidence type="ECO:0000256" key="8">
    <source>
        <dbReference type="ARBA" id="ARBA00023136"/>
    </source>
</evidence>
<evidence type="ECO:0000256" key="1">
    <source>
        <dbReference type="ARBA" id="ARBA00022448"/>
    </source>
</evidence>